<proteinExistence type="predicted"/>
<name>A0A0R3SCW9_HYMDI</name>
<reference evidence="3" key="1">
    <citation type="submission" date="2017-02" db="UniProtKB">
        <authorList>
            <consortium name="WormBaseParasite"/>
        </authorList>
    </citation>
    <scope>IDENTIFICATION</scope>
</reference>
<protein>
    <submittedName>
        <fullName evidence="1 3">Uncharacterized protein</fullName>
    </submittedName>
</protein>
<organism evidence="3">
    <name type="scientific">Hymenolepis diminuta</name>
    <name type="common">Rat tapeworm</name>
    <dbReference type="NCBI Taxonomy" id="6216"/>
    <lineage>
        <taxon>Eukaryota</taxon>
        <taxon>Metazoa</taxon>
        <taxon>Spiralia</taxon>
        <taxon>Lophotrochozoa</taxon>
        <taxon>Platyhelminthes</taxon>
        <taxon>Cestoda</taxon>
        <taxon>Eucestoda</taxon>
        <taxon>Cyclophyllidea</taxon>
        <taxon>Hymenolepididae</taxon>
        <taxon>Hymenolepis</taxon>
    </lineage>
</organism>
<dbReference type="EMBL" id="UYSG01000608">
    <property type="protein sequence ID" value="VDL19930.1"/>
    <property type="molecule type" value="Genomic_DNA"/>
</dbReference>
<dbReference type="WBParaSite" id="HDID_0000246801-mRNA-1">
    <property type="protein sequence ID" value="HDID_0000246801-mRNA-1"/>
    <property type="gene ID" value="HDID_0000246801"/>
</dbReference>
<reference evidence="1 2" key="2">
    <citation type="submission" date="2018-11" db="EMBL/GenBank/DDBJ databases">
        <authorList>
            <consortium name="Pathogen Informatics"/>
        </authorList>
    </citation>
    <scope>NUCLEOTIDE SEQUENCE [LARGE SCALE GENOMIC DNA]</scope>
</reference>
<evidence type="ECO:0000313" key="2">
    <source>
        <dbReference type="Proteomes" id="UP000274504"/>
    </source>
</evidence>
<gene>
    <name evidence="1" type="ORF">HDID_LOCUS2469</name>
</gene>
<dbReference type="Proteomes" id="UP000274504">
    <property type="component" value="Unassembled WGS sequence"/>
</dbReference>
<dbReference type="AlphaFoldDB" id="A0A0R3SCW9"/>
<sequence>MHRSSYLSLTNQGAERKVVEAEWGVAANVNVVITAVKEAATAKATVAVMIIFFPPPTHDRKTPSNRATVKCKQSYVSSCIHSLPSYFTSSL</sequence>
<evidence type="ECO:0000313" key="1">
    <source>
        <dbReference type="EMBL" id="VDL19930.1"/>
    </source>
</evidence>
<accession>A0A0R3SCW9</accession>
<evidence type="ECO:0000313" key="3">
    <source>
        <dbReference type="WBParaSite" id="HDID_0000246801-mRNA-1"/>
    </source>
</evidence>